<name>A0A1T4N0K6_9BACT</name>
<keyword evidence="6" id="KW-1185">Reference proteome</keyword>
<keyword evidence="3" id="KW-0694">RNA-binding</keyword>
<evidence type="ECO:0000259" key="4">
    <source>
        <dbReference type="PROSITE" id="PS51165"/>
    </source>
</evidence>
<evidence type="ECO:0000256" key="1">
    <source>
        <dbReference type="ARBA" id="ARBA00022603"/>
    </source>
</evidence>
<keyword evidence="2" id="KW-0808">Transferase</keyword>
<dbReference type="Gene3D" id="3.40.50.150">
    <property type="entry name" value="Vaccinia Virus protein VP39"/>
    <property type="match status" value="1"/>
</dbReference>
<dbReference type="InterPro" id="IPR004114">
    <property type="entry name" value="THUMP_dom"/>
</dbReference>
<dbReference type="AlphaFoldDB" id="A0A1T4N0K6"/>
<dbReference type="InterPro" id="IPR000241">
    <property type="entry name" value="RlmKL-like_Mtase"/>
</dbReference>
<proteinExistence type="predicted"/>
<dbReference type="InterPro" id="IPR054170">
    <property type="entry name" value="RlmL_1st"/>
</dbReference>
<dbReference type="GO" id="GO:0070043">
    <property type="term" value="F:rRNA (guanine-N7-)-methyltransferase activity"/>
    <property type="evidence" value="ECO:0007669"/>
    <property type="project" value="TreeGrafter"/>
</dbReference>
<dbReference type="EMBL" id="FUWR01000006">
    <property type="protein sequence ID" value="SJZ72661.1"/>
    <property type="molecule type" value="Genomic_DNA"/>
</dbReference>
<dbReference type="GO" id="GO:0003723">
    <property type="term" value="F:RNA binding"/>
    <property type="evidence" value="ECO:0007669"/>
    <property type="project" value="UniProtKB-UniRule"/>
</dbReference>
<dbReference type="Gene3D" id="3.30.2130.30">
    <property type="match status" value="1"/>
</dbReference>
<dbReference type="GO" id="GO:0008990">
    <property type="term" value="F:rRNA (guanine-N2-)-methyltransferase activity"/>
    <property type="evidence" value="ECO:0007669"/>
    <property type="project" value="TreeGrafter"/>
</dbReference>
<dbReference type="SUPFAM" id="SSF53335">
    <property type="entry name" value="S-adenosyl-L-methionine-dependent methyltransferases"/>
    <property type="match status" value="1"/>
</dbReference>
<dbReference type="Proteomes" id="UP000190102">
    <property type="component" value="Unassembled WGS sequence"/>
</dbReference>
<evidence type="ECO:0000256" key="3">
    <source>
        <dbReference type="PROSITE-ProRule" id="PRU00529"/>
    </source>
</evidence>
<dbReference type="Pfam" id="PF22020">
    <property type="entry name" value="RlmL_1st"/>
    <property type="match status" value="1"/>
</dbReference>
<dbReference type="InterPro" id="IPR029063">
    <property type="entry name" value="SAM-dependent_MTases_sf"/>
</dbReference>
<keyword evidence="1 5" id="KW-0489">Methyltransferase</keyword>
<dbReference type="PROSITE" id="PS51165">
    <property type="entry name" value="THUMP"/>
    <property type="match status" value="1"/>
</dbReference>
<dbReference type="Pfam" id="PF02926">
    <property type="entry name" value="THUMP"/>
    <property type="match status" value="1"/>
</dbReference>
<sequence length="393" mass="43702">MTEQRTILRRKSTVVRQPDNQLNLFATVPLGAEELTAAELGRLGAEGTTAVRGGVSFSGNRSTLYRSLLQVRTASRILLQLGQFPCGSPQELYDGMRNLPWAELLTPTMTLAVDCTVRDSAITHSHFAALKAKDAIVDLLRDTTGSRPNIDTKAPDLRINLHIAKNQASVSLDASGDPLDRRGWRLDRNDAPLRETLAAAIMLHTGWDGSVPLLDPMCGSGTLLLEGTAIALGQVAGAGREFGLMRWRDFDRRLWEQVLKEEQTKAAESLELPVLGYDQDPRAIIACRENARRAGLAYQVAFDRKPFEESEPCGHQGVLVMNPPYGVRMGDRQELEVLYRKIGEVFKRRFTGWTAYLLAGDLELAKLVGLKPSRRFVLFNGPLECRLLKYELY</sequence>
<protein>
    <submittedName>
        <fullName evidence="5">Putative N6-adenine-specific DNA methylase</fullName>
    </submittedName>
</protein>
<dbReference type="OrthoDB" id="9809404at2"/>
<dbReference type="PROSITE" id="PS01261">
    <property type="entry name" value="UPF0020"/>
    <property type="match status" value="1"/>
</dbReference>
<evidence type="ECO:0000313" key="6">
    <source>
        <dbReference type="Proteomes" id="UP000190102"/>
    </source>
</evidence>
<dbReference type="CDD" id="cd11715">
    <property type="entry name" value="THUMP_AdoMetMT"/>
    <property type="match status" value="1"/>
</dbReference>
<organism evidence="5 6">
    <name type="scientific">Trichlorobacter thiogenes</name>
    <dbReference type="NCBI Taxonomy" id="115783"/>
    <lineage>
        <taxon>Bacteria</taxon>
        <taxon>Pseudomonadati</taxon>
        <taxon>Thermodesulfobacteriota</taxon>
        <taxon>Desulfuromonadia</taxon>
        <taxon>Geobacterales</taxon>
        <taxon>Geobacteraceae</taxon>
        <taxon>Trichlorobacter</taxon>
    </lineage>
</organism>
<evidence type="ECO:0000256" key="2">
    <source>
        <dbReference type="ARBA" id="ARBA00022679"/>
    </source>
</evidence>
<dbReference type="InterPro" id="IPR053943">
    <property type="entry name" value="RlmKL-like_Mtase_CS"/>
</dbReference>
<gene>
    <name evidence="5" type="ORF">SAMN02745119_01472</name>
</gene>
<reference evidence="6" key="1">
    <citation type="submission" date="2017-02" db="EMBL/GenBank/DDBJ databases">
        <authorList>
            <person name="Varghese N."/>
            <person name="Submissions S."/>
        </authorList>
    </citation>
    <scope>NUCLEOTIDE SEQUENCE [LARGE SCALE GENOMIC DNA]</scope>
    <source>
        <strain evidence="6">ATCC BAA-34</strain>
    </source>
</reference>
<dbReference type="SMART" id="SM00981">
    <property type="entry name" value="THUMP"/>
    <property type="match status" value="1"/>
</dbReference>
<evidence type="ECO:0000313" key="5">
    <source>
        <dbReference type="EMBL" id="SJZ72661.1"/>
    </source>
</evidence>
<accession>A0A1T4N0K6</accession>
<dbReference type="PANTHER" id="PTHR47313:SF1">
    <property type="entry name" value="RIBOSOMAL RNA LARGE SUBUNIT METHYLTRANSFERASE K_L"/>
    <property type="match status" value="1"/>
</dbReference>
<dbReference type="PANTHER" id="PTHR47313">
    <property type="entry name" value="RIBOSOMAL RNA LARGE SUBUNIT METHYLTRANSFERASE K/L"/>
    <property type="match status" value="1"/>
</dbReference>
<feature type="domain" description="THUMP" evidence="4">
    <location>
        <begin position="63"/>
        <end position="174"/>
    </location>
</feature>
<dbReference type="Pfam" id="PF01170">
    <property type="entry name" value="UPF0020"/>
    <property type="match status" value="1"/>
</dbReference>
<dbReference type="STRING" id="115783.SAMN02745119_01472"/>